<reference evidence="1 2" key="1">
    <citation type="journal article" date="2019" name="Sci. Rep.">
        <title>Orb-weaving spider Araneus ventricosus genome elucidates the spidroin gene catalogue.</title>
        <authorList>
            <person name="Kono N."/>
            <person name="Nakamura H."/>
            <person name="Ohtoshi R."/>
            <person name="Moran D.A.P."/>
            <person name="Shinohara A."/>
            <person name="Yoshida Y."/>
            <person name="Fujiwara M."/>
            <person name="Mori M."/>
            <person name="Tomita M."/>
            <person name="Arakawa K."/>
        </authorList>
    </citation>
    <scope>NUCLEOTIDE SEQUENCE [LARGE SCALE GENOMIC DNA]</scope>
</reference>
<gene>
    <name evidence="1" type="ORF">AVEN_218340_1</name>
</gene>
<sequence length="123" mass="13503">MTCCRRGEQLFAWQTENPGTTIDVMNEKSGFIRSGNSLPLIHGPVSMFTGPLSAAFPITRKSRCKNDYLPSPAAVKCHSHLTTCPPCHPDEFIEKCGDGHNVLARQCIPTMLGSSNIRLLCKN</sequence>
<evidence type="ECO:0000313" key="2">
    <source>
        <dbReference type="Proteomes" id="UP000499080"/>
    </source>
</evidence>
<protein>
    <submittedName>
        <fullName evidence="1">Uncharacterized protein</fullName>
    </submittedName>
</protein>
<organism evidence="1 2">
    <name type="scientific">Araneus ventricosus</name>
    <name type="common">Orbweaver spider</name>
    <name type="synonym">Epeira ventricosa</name>
    <dbReference type="NCBI Taxonomy" id="182803"/>
    <lineage>
        <taxon>Eukaryota</taxon>
        <taxon>Metazoa</taxon>
        <taxon>Ecdysozoa</taxon>
        <taxon>Arthropoda</taxon>
        <taxon>Chelicerata</taxon>
        <taxon>Arachnida</taxon>
        <taxon>Araneae</taxon>
        <taxon>Araneomorphae</taxon>
        <taxon>Entelegynae</taxon>
        <taxon>Araneoidea</taxon>
        <taxon>Araneidae</taxon>
        <taxon>Araneus</taxon>
    </lineage>
</organism>
<name>A0A4Y2AKF6_ARAVE</name>
<comment type="caution">
    <text evidence="1">The sequence shown here is derived from an EMBL/GenBank/DDBJ whole genome shotgun (WGS) entry which is preliminary data.</text>
</comment>
<dbReference type="EMBL" id="BGPR01156739">
    <property type="protein sequence ID" value="GBL80127.1"/>
    <property type="molecule type" value="Genomic_DNA"/>
</dbReference>
<evidence type="ECO:0000313" key="1">
    <source>
        <dbReference type="EMBL" id="GBL80127.1"/>
    </source>
</evidence>
<proteinExistence type="predicted"/>
<keyword evidence="2" id="KW-1185">Reference proteome</keyword>
<dbReference type="AlphaFoldDB" id="A0A4Y2AKF6"/>
<accession>A0A4Y2AKF6</accession>
<dbReference type="Proteomes" id="UP000499080">
    <property type="component" value="Unassembled WGS sequence"/>
</dbReference>